<feature type="region of interest" description="Disordered" evidence="1">
    <location>
        <begin position="68"/>
        <end position="95"/>
    </location>
</feature>
<accession>G3JGQ6</accession>
<dbReference type="EMBL" id="JH126401">
    <property type="protein sequence ID" value="EGX92420.1"/>
    <property type="molecule type" value="Genomic_DNA"/>
</dbReference>
<evidence type="ECO:0000313" key="3">
    <source>
        <dbReference type="Proteomes" id="UP000001610"/>
    </source>
</evidence>
<dbReference type="AlphaFoldDB" id="G3JGQ6"/>
<dbReference type="VEuPathDB" id="FungiDB:CCM_03793"/>
<name>G3JGQ6_CORMM</name>
<sequence length="95" mass="9820">MAAMPKRVTDNPWSLLAHLDVAAGSKTDPVLAFLPWGKDSGGAAGPKCVEARELASLQAGHVQVRVERQVRDKSEGSVGAGAGGQGPAAKQYLRA</sequence>
<dbReference type="InParanoid" id="G3JGQ6"/>
<dbReference type="GeneID" id="18165816"/>
<dbReference type="HOGENOM" id="CLU_2372727_0_0_1"/>
<organism evidence="2 3">
    <name type="scientific">Cordyceps militaris (strain CM01)</name>
    <name type="common">Caterpillar fungus</name>
    <dbReference type="NCBI Taxonomy" id="983644"/>
    <lineage>
        <taxon>Eukaryota</taxon>
        <taxon>Fungi</taxon>
        <taxon>Dikarya</taxon>
        <taxon>Ascomycota</taxon>
        <taxon>Pezizomycotina</taxon>
        <taxon>Sordariomycetes</taxon>
        <taxon>Hypocreomycetidae</taxon>
        <taxon>Hypocreales</taxon>
        <taxon>Cordycipitaceae</taxon>
        <taxon>Cordyceps</taxon>
    </lineage>
</organism>
<gene>
    <name evidence="2" type="ORF">CCM_03793</name>
</gene>
<evidence type="ECO:0000313" key="2">
    <source>
        <dbReference type="EMBL" id="EGX92420.1"/>
    </source>
</evidence>
<dbReference type="RefSeq" id="XP_006669004.1">
    <property type="nucleotide sequence ID" value="XM_006668941.1"/>
</dbReference>
<reference evidence="2 3" key="1">
    <citation type="journal article" date="2011" name="Genome Biol.">
        <title>Genome sequence of the insect pathogenic fungus Cordyceps militaris, a valued traditional Chinese medicine.</title>
        <authorList>
            <person name="Zheng P."/>
            <person name="Xia Y."/>
            <person name="Xiao G."/>
            <person name="Xiong C."/>
            <person name="Hu X."/>
            <person name="Zhang S."/>
            <person name="Zheng H."/>
            <person name="Huang Y."/>
            <person name="Zhou Y."/>
            <person name="Wang S."/>
            <person name="Zhao G.P."/>
            <person name="Liu X."/>
            <person name="St Leger R.J."/>
            <person name="Wang C."/>
        </authorList>
    </citation>
    <scope>NUCLEOTIDE SEQUENCE [LARGE SCALE GENOMIC DNA]</scope>
    <source>
        <strain evidence="2 3">CM01</strain>
    </source>
</reference>
<proteinExistence type="predicted"/>
<protein>
    <submittedName>
        <fullName evidence="2">Uncharacterized protein</fullName>
    </submittedName>
</protein>
<evidence type="ECO:0000256" key="1">
    <source>
        <dbReference type="SAM" id="MobiDB-lite"/>
    </source>
</evidence>
<keyword evidence="3" id="KW-1185">Reference proteome</keyword>
<dbReference type="Proteomes" id="UP000001610">
    <property type="component" value="Unassembled WGS sequence"/>
</dbReference>
<dbReference type="KEGG" id="cmt:CCM_03793"/>